<reference evidence="1 2" key="1">
    <citation type="submission" date="2020-07" db="EMBL/GenBank/DDBJ databases">
        <title>Halosimplex litoreum sp. nov. and Halosimplex rubrum sp. nov., isolated from different salt environments.</title>
        <authorList>
            <person name="Cui H."/>
        </authorList>
    </citation>
    <scope>NUCLEOTIDE SEQUENCE [LARGE SCALE GENOMIC DNA]</scope>
    <source>
        <strain evidence="1 2">R2</strain>
    </source>
</reference>
<protein>
    <submittedName>
        <fullName evidence="1">Uncharacterized protein</fullName>
    </submittedName>
</protein>
<name>A0A7D5T8F7_9EURY</name>
<dbReference type="KEGG" id="hpel:HZS54_00425"/>
<evidence type="ECO:0000313" key="2">
    <source>
        <dbReference type="Proteomes" id="UP000509346"/>
    </source>
</evidence>
<keyword evidence="2" id="KW-1185">Reference proteome</keyword>
<organism evidence="1 2">
    <name type="scientific">Halosimplex pelagicum</name>
    <dbReference type="NCBI Taxonomy" id="869886"/>
    <lineage>
        <taxon>Archaea</taxon>
        <taxon>Methanobacteriati</taxon>
        <taxon>Methanobacteriota</taxon>
        <taxon>Stenosarchaea group</taxon>
        <taxon>Halobacteria</taxon>
        <taxon>Halobacteriales</taxon>
        <taxon>Haloarculaceae</taxon>
        <taxon>Halosimplex</taxon>
    </lineage>
</organism>
<dbReference type="AlphaFoldDB" id="A0A7D5T8F7"/>
<sequence>MADRSFDVTDSGCGTQTDDASVAFDGDGATVTVTGTIWGNDACYTAALSDVRLDGDELTVVVGSMSDAGTDTACAQCITEIDYEATVTLDGALPQTVTVVHGHGEEDTRVTSTTR</sequence>
<dbReference type="OrthoDB" id="313543at2157"/>
<gene>
    <name evidence="1" type="ORF">HZS54_00425</name>
</gene>
<dbReference type="EMBL" id="CP058909">
    <property type="protein sequence ID" value="QLH84868.1"/>
    <property type="molecule type" value="Genomic_DNA"/>
</dbReference>
<proteinExistence type="predicted"/>
<evidence type="ECO:0000313" key="1">
    <source>
        <dbReference type="EMBL" id="QLH84868.1"/>
    </source>
</evidence>
<dbReference type="Proteomes" id="UP000509346">
    <property type="component" value="Chromosome"/>
</dbReference>
<accession>A0A7D5T8F7</accession>